<evidence type="ECO:0000313" key="5">
    <source>
        <dbReference type="Proteomes" id="UP000321947"/>
    </source>
</evidence>
<feature type="compositionally biased region" description="Low complexity" evidence="1">
    <location>
        <begin position="44"/>
        <end position="85"/>
    </location>
</feature>
<gene>
    <name evidence="3" type="ORF">E5676_scaffold1193G00350</name>
    <name evidence="2" type="ORF">E6C27_scaffold518G00450</name>
</gene>
<feature type="region of interest" description="Disordered" evidence="1">
    <location>
        <begin position="1"/>
        <end position="29"/>
    </location>
</feature>
<evidence type="ECO:0008006" key="6">
    <source>
        <dbReference type="Google" id="ProtNLM"/>
    </source>
</evidence>
<name>A0A5A7UUG5_CUCMM</name>
<dbReference type="EMBL" id="SSTD01009603">
    <property type="protein sequence ID" value="TYK14115.1"/>
    <property type="molecule type" value="Genomic_DNA"/>
</dbReference>
<reference evidence="4 5" key="1">
    <citation type="submission" date="2019-08" db="EMBL/GenBank/DDBJ databases">
        <title>Draft genome sequences of two oriental melons (Cucumis melo L. var makuwa).</title>
        <authorList>
            <person name="Kwon S.-Y."/>
        </authorList>
    </citation>
    <scope>NUCLEOTIDE SEQUENCE [LARGE SCALE GENOMIC DNA]</scope>
    <source>
        <strain evidence="5">cv. Chang Bougi</strain>
        <strain evidence="4">cv. SW 3</strain>
        <tissue evidence="2">Leaf</tissue>
    </source>
</reference>
<dbReference type="Proteomes" id="UP000321947">
    <property type="component" value="Unassembled WGS sequence"/>
</dbReference>
<evidence type="ECO:0000313" key="2">
    <source>
        <dbReference type="EMBL" id="KAA0059532.1"/>
    </source>
</evidence>
<proteinExistence type="predicted"/>
<feature type="region of interest" description="Disordered" evidence="1">
    <location>
        <begin position="44"/>
        <end position="122"/>
    </location>
</feature>
<feature type="region of interest" description="Disordered" evidence="1">
    <location>
        <begin position="233"/>
        <end position="252"/>
    </location>
</feature>
<comment type="caution">
    <text evidence="2">The sequence shown here is derived from an EMBL/GenBank/DDBJ whole genome shotgun (WGS) entry which is preliminary data.</text>
</comment>
<accession>A0A5A7UUG5</accession>
<dbReference type="AlphaFoldDB" id="A0A5A7UUG5"/>
<evidence type="ECO:0000256" key="1">
    <source>
        <dbReference type="SAM" id="MobiDB-lite"/>
    </source>
</evidence>
<evidence type="ECO:0000313" key="4">
    <source>
        <dbReference type="Proteomes" id="UP000321393"/>
    </source>
</evidence>
<protein>
    <recommendedName>
        <fullName evidence="6">Ty3-gypsy retrotransposon protein</fullName>
    </recommendedName>
</protein>
<dbReference type="EMBL" id="SSTE01006258">
    <property type="protein sequence ID" value="KAA0059532.1"/>
    <property type="molecule type" value="Genomic_DNA"/>
</dbReference>
<organism evidence="2 4">
    <name type="scientific">Cucumis melo var. makuwa</name>
    <name type="common">Oriental melon</name>
    <dbReference type="NCBI Taxonomy" id="1194695"/>
    <lineage>
        <taxon>Eukaryota</taxon>
        <taxon>Viridiplantae</taxon>
        <taxon>Streptophyta</taxon>
        <taxon>Embryophyta</taxon>
        <taxon>Tracheophyta</taxon>
        <taxon>Spermatophyta</taxon>
        <taxon>Magnoliopsida</taxon>
        <taxon>eudicotyledons</taxon>
        <taxon>Gunneridae</taxon>
        <taxon>Pentapetalae</taxon>
        <taxon>rosids</taxon>
        <taxon>fabids</taxon>
        <taxon>Cucurbitales</taxon>
        <taxon>Cucurbitaceae</taxon>
        <taxon>Benincaseae</taxon>
        <taxon>Cucumis</taxon>
    </lineage>
</organism>
<evidence type="ECO:0000313" key="3">
    <source>
        <dbReference type="EMBL" id="TYK14115.1"/>
    </source>
</evidence>
<sequence>MVILRDTHMVAASPPSPCEPLRRRRSRSVQASAVVIVVVSINRPSPSHSLHSRRTPSSSRPPEFFRQLPPQQSAASPAAQSATPSHVERRSSKSAKPSRIMPPQPESHTHTQPEQSRLSFDPVFDQRPFSVSRSRAAPMPAEPFSTREPSQFLLFSRADSPVFEPSAYSGPLHLVWITTYLGLRSPMGSRVWHGYRYGSSDLTGSSQPDCLSVSSGYATDQFVLGVPLGHQRPDFVPTGRGKGKGKLASDQK</sequence>
<dbReference type="Proteomes" id="UP000321393">
    <property type="component" value="Unassembled WGS sequence"/>
</dbReference>